<sequence>MYTMQPGRSLFGSFLRVLLSSPPPIVKLQVCSSSMPRNAPGGGVARRYRPLSRADYLTPPLAGVSVKDVKEEQVPQYYFLTRKHGTATQRGTRHFPYAYVCRCKRHSFMDVEEG</sequence>
<accession>A0AA39L3P2</accession>
<evidence type="ECO:0000313" key="1">
    <source>
        <dbReference type="EMBL" id="KAK0382967.1"/>
    </source>
</evidence>
<dbReference type="EMBL" id="JAPDFR010000009">
    <property type="protein sequence ID" value="KAK0382967.1"/>
    <property type="molecule type" value="Genomic_DNA"/>
</dbReference>
<evidence type="ECO:0000313" key="2">
    <source>
        <dbReference type="Proteomes" id="UP001175261"/>
    </source>
</evidence>
<comment type="caution">
    <text evidence="1">The sequence shown here is derived from an EMBL/GenBank/DDBJ whole genome shotgun (WGS) entry which is preliminary data.</text>
</comment>
<dbReference type="Proteomes" id="UP001175261">
    <property type="component" value="Unassembled WGS sequence"/>
</dbReference>
<protein>
    <submittedName>
        <fullName evidence="1">Uncharacterized protein</fullName>
    </submittedName>
</protein>
<name>A0AA39L3P2_SARSR</name>
<gene>
    <name evidence="1" type="ORF">NLU13_8883</name>
</gene>
<proteinExistence type="predicted"/>
<reference evidence="1" key="1">
    <citation type="submission" date="2022-10" db="EMBL/GenBank/DDBJ databases">
        <title>Determination and structural analysis of whole genome sequence of Sarocladium strictum F4-1.</title>
        <authorList>
            <person name="Hu L."/>
            <person name="Jiang Y."/>
        </authorList>
    </citation>
    <scope>NUCLEOTIDE SEQUENCE</scope>
    <source>
        <strain evidence="1">F4-1</strain>
    </source>
</reference>
<keyword evidence="2" id="KW-1185">Reference proteome</keyword>
<dbReference type="AlphaFoldDB" id="A0AA39L3P2"/>
<organism evidence="1 2">
    <name type="scientific">Sarocladium strictum</name>
    <name type="common">Black bundle disease fungus</name>
    <name type="synonym">Acremonium strictum</name>
    <dbReference type="NCBI Taxonomy" id="5046"/>
    <lineage>
        <taxon>Eukaryota</taxon>
        <taxon>Fungi</taxon>
        <taxon>Dikarya</taxon>
        <taxon>Ascomycota</taxon>
        <taxon>Pezizomycotina</taxon>
        <taxon>Sordariomycetes</taxon>
        <taxon>Hypocreomycetidae</taxon>
        <taxon>Hypocreales</taxon>
        <taxon>Sarocladiaceae</taxon>
        <taxon>Sarocladium</taxon>
    </lineage>
</organism>